<comment type="caution">
    <text evidence="2">The sequence shown here is derived from an EMBL/GenBank/DDBJ whole genome shotgun (WGS) entry which is preliminary data.</text>
</comment>
<reference evidence="2" key="1">
    <citation type="journal article" date="2014" name="Front. Microbiol.">
        <title>High frequency of phylogenetically diverse reductive dehalogenase-homologous genes in deep subseafloor sedimentary metagenomes.</title>
        <authorList>
            <person name="Kawai M."/>
            <person name="Futagami T."/>
            <person name="Toyoda A."/>
            <person name="Takaki Y."/>
            <person name="Nishi S."/>
            <person name="Hori S."/>
            <person name="Arai W."/>
            <person name="Tsubouchi T."/>
            <person name="Morono Y."/>
            <person name="Uchiyama I."/>
            <person name="Ito T."/>
            <person name="Fujiyama A."/>
            <person name="Inagaki F."/>
            <person name="Takami H."/>
        </authorList>
    </citation>
    <scope>NUCLEOTIDE SEQUENCE</scope>
    <source>
        <strain evidence="2">Expedition CK06-06</strain>
    </source>
</reference>
<name>X0Y852_9ZZZZ</name>
<evidence type="ECO:0000313" key="2">
    <source>
        <dbReference type="EMBL" id="GAG43452.1"/>
    </source>
</evidence>
<organism evidence="2">
    <name type="scientific">marine sediment metagenome</name>
    <dbReference type="NCBI Taxonomy" id="412755"/>
    <lineage>
        <taxon>unclassified sequences</taxon>
        <taxon>metagenomes</taxon>
        <taxon>ecological metagenomes</taxon>
    </lineage>
</organism>
<dbReference type="AlphaFoldDB" id="X0Y852"/>
<feature type="non-terminal residue" evidence="2">
    <location>
        <position position="1"/>
    </location>
</feature>
<sequence>STSKKVETAKIAPIKSETESENSTISTAWSLGNSYVGCKTLSVGCVVANSGPSKMTENLGQLSVPEPNQLASGRRESPTLTRGAFGNTEQ</sequence>
<gene>
    <name evidence="2" type="ORF">S01H1_81544</name>
</gene>
<dbReference type="EMBL" id="BARS01055187">
    <property type="protein sequence ID" value="GAG43452.1"/>
    <property type="molecule type" value="Genomic_DNA"/>
</dbReference>
<feature type="region of interest" description="Disordered" evidence="1">
    <location>
        <begin position="56"/>
        <end position="90"/>
    </location>
</feature>
<proteinExistence type="predicted"/>
<evidence type="ECO:0000256" key="1">
    <source>
        <dbReference type="SAM" id="MobiDB-lite"/>
    </source>
</evidence>
<accession>X0Y852</accession>
<protein>
    <submittedName>
        <fullName evidence="2">Uncharacterized protein</fullName>
    </submittedName>
</protein>